<proteinExistence type="predicted"/>
<feature type="compositionally biased region" description="Polar residues" evidence="2">
    <location>
        <begin position="2113"/>
        <end position="2139"/>
    </location>
</feature>
<sequence>MANHGAGSKFVSVNLNKSYGQRTNVGPNRVLRSNAHNGGAGAGSGGGVQGGGMVLLSRDRSRGSMVGVQKSVPKLSVPPPLNLPSLRKEHERLDSSASGGGTGGANSVSGARPSSSGIGWTKPNNFSASVDGDNMFLGVKTGVDNGGNPITVDNGVARNGSNVYMPPSARPLGTPQMGATRNYPTTVEKAAVLRGEDFPSLQQATLPMSSGSTNNKQRYNSLHPKQNQKVSEEARSRPIVETSQSSHASVGREVEKSPKKVEYFPSPLPVVRLNHTSDWADDERDTRHSLHLERDKDRDHGFARNELSWDRDFDFHRVGVMPRKPVHDPSPREVVKTNPYVRDIRTPSREVQDGNSWRASRQEEDGFGARDDTGSDRNGFGTRSFTMSRETYRDSNKYGQATHQAGNRARESFNGRGSEFNRHSGLDQPNRYTDDFFQRRSGPTKTSYSLGSKGLPINDPILDFGREKRLLSGKQYVEDPFLKDDGCDPLTGNLVGVLKKKKDVVKQVDFHDPVRESFEAELERVQKIQEQERQRVIEEQARALELVRKEEEERQRVVREEEERQRRLEDEAREAAWRAEEERLENIRRAEEQKIAREEERRRIALEEERRKEAAKQKLVELEARISARRLAESTLKDDKEKDAVRGGVDVVDWEDGEKMVERITSSASSDSSSMNRSFEMSSSRNHFMRDGDSAFQERGKPSNQWKRDVFENGNTSNYFFQDQENNDYRSPRQDVFGATRKEFFGSPGVISKRTFPNGGIPEPHLGDDFRHPKGAHGWSYPGDGDHYNRNSEIDSEFHDNSSAKLNGMGWGQNRSRGSPHTSYSEKQYDNSETDGFPSFGRSRHSMRQPRVLPPPSLASMHKNNFRPEIERPRPSAILDSEMRYHAASRSSEPIMQTGEYDSNFQGQRLLNAHGENTASHDRNEERATTPRCDSQSSLSVSSPPSSPSHLSHDELEDLATSPVLPAPSKGEEVSVSDNGNKMAVSGYVSTEEDEEWSIENIQDLPEQEEYDEEEEGYLEEDELHDENIELPKELEVLNMEEKDSSGGKITEVGGPISDDLEKKTLNGDMAVETQQVSIGTSEEPGSLVVTENTFQSDCKSPILSVGIETSNKIIWEAEKALLDLVIEPASATVPCILDCVEVASVPSSPSQQSHAVSVNMAVPSPIMSTTVSTSQSQGEAPVKLQFGLFSGPSLIPSPVQAIQIGSIQMPLHLHHQVGPSPHQVHHSSQPPFFQFGQLRYTSPISQGVLPLAPHQPMSFVQPPLRPHFSMNHNQDTCNQNQLVKDVVPPVSMDNRSDHSRQKRSLPSESKIVFESNSQVDQGHHYMNAKKNYRSNLPVESATSQFISRAPGPVSGNRGKKYVYAVKNSGSRSSGPHSESCHTDFNVYRQRPRQKVQRTEFRVRENVDNKQKEGLILSERSNTGLANSHAASESKIEKRLENEAPMKKLTSSSLGISHSEVDVDAPLQSGVVRIFNQPGIEAASDEDDFIEVRSKRQMLNDRREQRERENRAISRAVKAPRKHRLVGQNNTVSTTSSKISTSGEATNRNRYKSVTTNVGLGLANVEGSSRFATSVVVSQPLAPIGTPSGNSDSHTIKTLQGGTKLGQTLSFENHNAVLDRVPTSLGPWGNARINQQVMSLTQTQLDEAMKPARFDTHVPSIGDHNNAVMESNMASSSSLLTHETTFSSTSSPLNSLLAGERIQFGAVTSPTILPLGSRAVLNGNSNDQKMSGIEGGCSLFFEKEKHHDEICTHLEDTEAEAAASAIAVAAISSDEINGNVSVSENKSFGVAIIEGLASEGGQGSMHLASQSRGEESSLAVSLPADLSIETPTLSLWPSLQSPQHSSSQMLSHFPGGPPSHFPCYEMNHPMLGGPIFAFGPQDEAAETQSQSQKGSSGPPGAWHSGVDSFYGPPAGFAGSFISPSGGIPGPPHMVVYNHFTPVGQFGQVGLSFMGTTYVPSGKQPDWKHNPTSSMGGEGDINDLNASSMQQQRNPPTMPPPIQHLAPGSPILPLASPLAMFDMSPFQSSTDIPIQARWSHVPHSPLHSVPLSVPLQQQQESGIASNPHLNHGLSVDHQSTGNMFHEPRSSVSLDTVVQLPHELGLLDSRIPATKPSSYNSTNGNNSKGAITKSSSRNAVVSSGENNSNISNSSNSNRSMGSSGLKTRSIPVQQYLHPTGYTDQRGGEWQSQHRRPGYQGRNNQPGIDKKTTSVKVKQIYVPKPNPSGTSSAF</sequence>
<protein>
    <submittedName>
        <fullName evidence="3">Uncharacterized protein</fullName>
    </submittedName>
</protein>
<feature type="compositionally biased region" description="Low complexity" evidence="2">
    <location>
        <begin position="1888"/>
        <end position="1900"/>
    </location>
</feature>
<dbReference type="OrthoDB" id="1931055at2759"/>
<evidence type="ECO:0000313" key="4">
    <source>
        <dbReference type="Proteomes" id="UP000541444"/>
    </source>
</evidence>
<feature type="compositionally biased region" description="Low complexity" evidence="2">
    <location>
        <begin position="2140"/>
        <end position="2162"/>
    </location>
</feature>
<evidence type="ECO:0000256" key="1">
    <source>
        <dbReference type="SAM" id="Coils"/>
    </source>
</evidence>
<feature type="region of interest" description="Disordered" evidence="2">
    <location>
        <begin position="342"/>
        <end position="435"/>
    </location>
</feature>
<feature type="region of interest" description="Disordered" evidence="2">
    <location>
        <begin position="1290"/>
        <end position="1310"/>
    </location>
</feature>
<feature type="region of interest" description="Disordered" evidence="2">
    <location>
        <begin position="2175"/>
        <end position="2212"/>
    </location>
</feature>
<feature type="compositionally biased region" description="Gly residues" evidence="2">
    <location>
        <begin position="38"/>
        <end position="53"/>
    </location>
</feature>
<feature type="coiled-coil region" evidence="1">
    <location>
        <begin position="515"/>
        <end position="632"/>
    </location>
</feature>
<dbReference type="PANTHER" id="PTHR31780">
    <property type="entry name" value="STRESS RESPONSE PROTEIN NST1-RELATED"/>
    <property type="match status" value="1"/>
</dbReference>
<accession>A0A7J7LNB2</accession>
<feature type="compositionally biased region" description="Basic and acidic residues" evidence="2">
    <location>
        <begin position="919"/>
        <end position="929"/>
    </location>
</feature>
<feature type="region of interest" description="Disordered" evidence="2">
    <location>
        <begin position="1875"/>
        <end position="1907"/>
    </location>
</feature>
<feature type="compositionally biased region" description="Polar residues" evidence="2">
    <location>
        <begin position="813"/>
        <end position="826"/>
    </location>
</feature>
<feature type="compositionally biased region" description="Basic and acidic residues" evidence="2">
    <location>
        <begin position="342"/>
        <end position="352"/>
    </location>
</feature>
<feature type="compositionally biased region" description="Polar residues" evidence="2">
    <location>
        <begin position="2056"/>
        <end position="2067"/>
    </location>
</feature>
<feature type="compositionally biased region" description="Basic and acidic residues" evidence="2">
    <location>
        <begin position="360"/>
        <end position="375"/>
    </location>
</feature>
<comment type="caution">
    <text evidence="3">The sequence shown here is derived from an EMBL/GenBank/DDBJ whole genome shotgun (WGS) entry which is preliminary data.</text>
</comment>
<keyword evidence="1" id="KW-0175">Coiled coil</keyword>
<dbReference type="InterPro" id="IPR051195">
    <property type="entry name" value="Fungal_stress_NST1"/>
</dbReference>
<feature type="region of interest" description="Disordered" evidence="2">
    <location>
        <begin position="790"/>
        <end position="877"/>
    </location>
</feature>
<dbReference type="EMBL" id="JACGCM010002156">
    <property type="protein sequence ID" value="KAF6144020.1"/>
    <property type="molecule type" value="Genomic_DNA"/>
</dbReference>
<evidence type="ECO:0000256" key="2">
    <source>
        <dbReference type="SAM" id="MobiDB-lite"/>
    </source>
</evidence>
<name>A0A7J7LNB2_9MAGN</name>
<evidence type="ECO:0000313" key="3">
    <source>
        <dbReference type="EMBL" id="KAF6144020.1"/>
    </source>
</evidence>
<feature type="region of interest" description="Disordered" evidence="2">
    <location>
        <begin position="203"/>
        <end position="258"/>
    </location>
</feature>
<feature type="region of interest" description="Disordered" evidence="2">
    <location>
        <begin position="663"/>
        <end position="686"/>
    </location>
</feature>
<organism evidence="3 4">
    <name type="scientific">Kingdonia uniflora</name>
    <dbReference type="NCBI Taxonomy" id="39325"/>
    <lineage>
        <taxon>Eukaryota</taxon>
        <taxon>Viridiplantae</taxon>
        <taxon>Streptophyta</taxon>
        <taxon>Embryophyta</taxon>
        <taxon>Tracheophyta</taxon>
        <taxon>Spermatophyta</taxon>
        <taxon>Magnoliopsida</taxon>
        <taxon>Ranunculales</taxon>
        <taxon>Circaeasteraceae</taxon>
        <taxon>Kingdonia</taxon>
    </lineage>
</organism>
<feature type="region of interest" description="Disordered" evidence="2">
    <location>
        <begin position="2056"/>
        <end position="2085"/>
    </location>
</feature>
<feature type="compositionally biased region" description="Low complexity" evidence="2">
    <location>
        <begin position="666"/>
        <end position="684"/>
    </location>
</feature>
<feature type="region of interest" description="Disordered" evidence="2">
    <location>
        <begin position="916"/>
        <end position="982"/>
    </location>
</feature>
<feature type="compositionally biased region" description="Polar residues" evidence="2">
    <location>
        <begin position="112"/>
        <end position="123"/>
    </location>
</feature>
<feature type="compositionally biased region" description="Low complexity" evidence="2">
    <location>
        <begin position="935"/>
        <end position="950"/>
    </location>
</feature>
<feature type="compositionally biased region" description="Basic and acidic residues" evidence="2">
    <location>
        <begin position="408"/>
        <end position="425"/>
    </location>
</feature>
<dbReference type="Proteomes" id="UP000541444">
    <property type="component" value="Unassembled WGS sequence"/>
</dbReference>
<dbReference type="PANTHER" id="PTHR31780:SF10">
    <property type="entry name" value="LD36051P"/>
    <property type="match status" value="1"/>
</dbReference>
<reference evidence="3 4" key="1">
    <citation type="journal article" date="2020" name="IScience">
        <title>Genome Sequencing of the Endangered Kingdonia uniflora (Circaeasteraceae, Ranunculales) Reveals Potential Mechanisms of Evolutionary Specialization.</title>
        <authorList>
            <person name="Sun Y."/>
            <person name="Deng T."/>
            <person name="Zhang A."/>
            <person name="Moore M.J."/>
            <person name="Landis J.B."/>
            <person name="Lin N."/>
            <person name="Zhang H."/>
            <person name="Zhang X."/>
            <person name="Huang J."/>
            <person name="Zhang X."/>
            <person name="Sun H."/>
            <person name="Wang H."/>
        </authorList>
    </citation>
    <scope>NUCLEOTIDE SEQUENCE [LARGE SCALE GENOMIC DNA]</scope>
    <source>
        <strain evidence="3">TB1705</strain>
        <tissue evidence="3">Leaf</tissue>
    </source>
</reference>
<feature type="region of interest" description="Disordered" evidence="2">
    <location>
        <begin position="2106"/>
        <end position="2163"/>
    </location>
</feature>
<keyword evidence="4" id="KW-1185">Reference proteome</keyword>
<feature type="compositionally biased region" description="Basic and acidic residues" evidence="2">
    <location>
        <begin position="790"/>
        <end position="802"/>
    </location>
</feature>
<dbReference type="CDD" id="cd22249">
    <property type="entry name" value="UDM1_RNF168_RNF169-like"/>
    <property type="match status" value="2"/>
</dbReference>
<gene>
    <name evidence="3" type="ORF">GIB67_017628</name>
</gene>
<feature type="region of interest" description="Disordered" evidence="2">
    <location>
        <begin position="20"/>
        <end position="123"/>
    </location>
</feature>
<feature type="compositionally biased region" description="Polar residues" evidence="2">
    <location>
        <begin position="203"/>
        <end position="229"/>
    </location>
</feature>